<dbReference type="SUPFAM" id="SSF52058">
    <property type="entry name" value="L domain-like"/>
    <property type="match status" value="1"/>
</dbReference>
<evidence type="ECO:0000313" key="2">
    <source>
        <dbReference type="Proteomes" id="UP000659124"/>
    </source>
</evidence>
<dbReference type="InterPro" id="IPR032675">
    <property type="entry name" value="LRR_dom_sf"/>
</dbReference>
<dbReference type="Proteomes" id="UP000659124">
    <property type="component" value="Unassembled WGS sequence"/>
</dbReference>
<dbReference type="Gene3D" id="3.80.10.10">
    <property type="entry name" value="Ribonuclease Inhibitor"/>
    <property type="match status" value="1"/>
</dbReference>
<proteinExistence type="predicted"/>
<gene>
    <name evidence="1" type="ORF">ICL07_12085</name>
</gene>
<dbReference type="EMBL" id="JACVFC010000001">
    <property type="protein sequence ID" value="MBC9931119.1"/>
    <property type="molecule type" value="Genomic_DNA"/>
</dbReference>
<keyword evidence="2" id="KW-1185">Reference proteome</keyword>
<name>A0ABR7TQ24_9BACT</name>
<dbReference type="RefSeq" id="WP_188088154.1">
    <property type="nucleotide sequence ID" value="NZ_JACVFC010000001.1"/>
</dbReference>
<accession>A0ABR7TQ24</accession>
<comment type="caution">
    <text evidence="1">The sequence shown here is derived from an EMBL/GenBank/DDBJ whole genome shotgun (WGS) entry which is preliminary data.</text>
</comment>
<reference evidence="1 2" key="1">
    <citation type="submission" date="2020-09" db="EMBL/GenBank/DDBJ databases">
        <title>Genome sequences of type strains of Chitinophaga qingshengii and Chitinophaga varians.</title>
        <authorList>
            <person name="Kittiwongwattana C."/>
        </authorList>
    </citation>
    <scope>NUCLEOTIDE SEQUENCE [LARGE SCALE GENOMIC DNA]</scope>
    <source>
        <strain evidence="1 2">JCM 30026</strain>
    </source>
</reference>
<organism evidence="1 2">
    <name type="scientific">Chitinophaga qingshengii</name>
    <dbReference type="NCBI Taxonomy" id="1569794"/>
    <lineage>
        <taxon>Bacteria</taxon>
        <taxon>Pseudomonadati</taxon>
        <taxon>Bacteroidota</taxon>
        <taxon>Chitinophagia</taxon>
        <taxon>Chitinophagales</taxon>
        <taxon>Chitinophagaceae</taxon>
        <taxon>Chitinophaga</taxon>
    </lineage>
</organism>
<protein>
    <recommendedName>
        <fullName evidence="3">Leucine-rich repeat domain-containing protein</fullName>
    </recommendedName>
</protein>
<sequence length="287" mass="32738">MKTVITDGFQITSQHGSSTKFLVLESNRLQACLNYAVKKNIKAIIINDYEDYLPDLNFLHQYDFFTEVFCAADLEDISAIYALKKLQKLSISNGKHEVDLTRFSALKECSIDWNNKIKGLDQPNNILHLEIWKFKPASKDFTILSGCTQTNILKITESNIESFKGIDAMRSLGHFEGHYLSKLTTLDGLEAIAPHLMTLILEYCRKLSNYDTVLRQLVHLKKIILGDCGPLPSIDFVRNLKELGFFSFVNTNILDGDISPADNLGYAGFDNKRHYNRKFENMKNAPW</sequence>
<evidence type="ECO:0000313" key="1">
    <source>
        <dbReference type="EMBL" id="MBC9931119.1"/>
    </source>
</evidence>
<evidence type="ECO:0008006" key="3">
    <source>
        <dbReference type="Google" id="ProtNLM"/>
    </source>
</evidence>